<evidence type="ECO:0000313" key="1">
    <source>
        <dbReference type="EMBL" id="MBB6444151.1"/>
    </source>
</evidence>
<evidence type="ECO:0000313" key="2">
    <source>
        <dbReference type="Proteomes" id="UP000531594"/>
    </source>
</evidence>
<organism evidence="1 2">
    <name type="scientific">Bacillus benzoevorans</name>
    <dbReference type="NCBI Taxonomy" id="1456"/>
    <lineage>
        <taxon>Bacteria</taxon>
        <taxon>Bacillati</taxon>
        <taxon>Bacillota</taxon>
        <taxon>Bacilli</taxon>
        <taxon>Bacillales</taxon>
        <taxon>Bacillaceae</taxon>
        <taxon>Bacillus</taxon>
    </lineage>
</organism>
<comment type="caution">
    <text evidence="1">The sequence shown here is derived from an EMBL/GenBank/DDBJ whole genome shotgun (WGS) entry which is preliminary data.</text>
</comment>
<keyword evidence="1" id="KW-0560">Oxidoreductase</keyword>
<dbReference type="RefSeq" id="WP_184522945.1">
    <property type="nucleotide sequence ID" value="NZ_JACHGK010000002.1"/>
</dbReference>
<proteinExistence type="predicted"/>
<reference evidence="1 2" key="1">
    <citation type="submission" date="2020-08" db="EMBL/GenBank/DDBJ databases">
        <title>Genomic Encyclopedia of Type Strains, Phase IV (KMG-IV): sequencing the most valuable type-strain genomes for metagenomic binning, comparative biology and taxonomic classification.</title>
        <authorList>
            <person name="Goeker M."/>
        </authorList>
    </citation>
    <scope>NUCLEOTIDE SEQUENCE [LARGE SCALE GENOMIC DNA]</scope>
    <source>
        <strain evidence="1 2">DSM 5391</strain>
    </source>
</reference>
<keyword evidence="1" id="KW-0503">Monooxygenase</keyword>
<dbReference type="SUPFAM" id="SSF110814">
    <property type="entry name" value="TmoB-like"/>
    <property type="match status" value="1"/>
</dbReference>
<dbReference type="GO" id="GO:0004497">
    <property type="term" value="F:monooxygenase activity"/>
    <property type="evidence" value="ECO:0007669"/>
    <property type="project" value="UniProtKB-KW"/>
</dbReference>
<dbReference type="Pfam" id="PF06234">
    <property type="entry name" value="TmoB"/>
    <property type="match status" value="1"/>
</dbReference>
<protein>
    <submittedName>
        <fullName evidence="1">Toluene monooxygenase system protein B</fullName>
        <ecNumber evidence="1">1.14.13.-</ecNumber>
    </submittedName>
</protein>
<dbReference type="InterPro" id="IPR009355">
    <property type="entry name" value="Toluene_mOase_B"/>
</dbReference>
<sequence length="80" mass="8949">MIPLAGLFDGDFVVQLLAVDEKDTIEQLAEKMAELAVGLRIKKQDKPLEVLFQGEMLARNAKIEDVGLTPMDYVLVRYAL</sequence>
<dbReference type="Gene3D" id="3.10.20.270">
    <property type="entry name" value="TmoB-like"/>
    <property type="match status" value="1"/>
</dbReference>
<dbReference type="Proteomes" id="UP000531594">
    <property type="component" value="Unassembled WGS sequence"/>
</dbReference>
<accession>A0A7X0HP44</accession>
<keyword evidence="2" id="KW-1185">Reference proteome</keyword>
<dbReference type="EMBL" id="JACHGK010000002">
    <property type="protein sequence ID" value="MBB6444151.1"/>
    <property type="molecule type" value="Genomic_DNA"/>
</dbReference>
<dbReference type="AlphaFoldDB" id="A0A7X0HP44"/>
<dbReference type="InterPro" id="IPR036713">
    <property type="entry name" value="TmoB-like_sf"/>
</dbReference>
<gene>
    <name evidence="1" type="ORF">HNR53_000759</name>
</gene>
<name>A0A7X0HP44_9BACI</name>
<dbReference type="EC" id="1.14.13.-" evidence="1"/>